<name>A0A6C0ICE9_9ZZZZ</name>
<evidence type="ECO:0000313" key="1">
    <source>
        <dbReference type="EMBL" id="QHT90077.1"/>
    </source>
</evidence>
<dbReference type="AlphaFoldDB" id="A0A6C0ICE9"/>
<proteinExistence type="predicted"/>
<reference evidence="1" key="1">
    <citation type="journal article" date="2020" name="Nature">
        <title>Giant virus diversity and host interactions through global metagenomics.</title>
        <authorList>
            <person name="Schulz F."/>
            <person name="Roux S."/>
            <person name="Paez-Espino D."/>
            <person name="Jungbluth S."/>
            <person name="Walsh D.A."/>
            <person name="Denef V.J."/>
            <person name="McMahon K.D."/>
            <person name="Konstantinidis K.T."/>
            <person name="Eloe-Fadrosh E.A."/>
            <person name="Kyrpides N.C."/>
            <person name="Woyke T."/>
        </authorList>
    </citation>
    <scope>NUCLEOTIDE SEQUENCE</scope>
    <source>
        <strain evidence="1">GVMAG-M-3300023184-62</strain>
    </source>
</reference>
<sequence length="275" mass="32681">MSETKEQQHTPQVVFITAIYGTYEASAKEYIPQSLNSDFICFTNNPNIIPNNWIIDMTPYHLTHPSPQDNGTYNNSLKNNQHTFNIAKYYKEQWHLIPRLSKYDYVIWLDGTISIIHPRFAEYISTIFSKGEKVITLDHDWRSGSLENETLDSSTNGKYCVHWWNNQVQPYQDVVKQYNKYLENGYRDSYWKAKYPEKIHYGIFVTCIVAWPYNEETKNFLNMWYLQNLEFTTQDQIAFPYCCQKLDIWPYTFPDRESGGDQFRSLFFEKLGHGL</sequence>
<protein>
    <recommendedName>
        <fullName evidence="2">Glycosyltransferase</fullName>
    </recommendedName>
</protein>
<evidence type="ECO:0008006" key="2">
    <source>
        <dbReference type="Google" id="ProtNLM"/>
    </source>
</evidence>
<organism evidence="1">
    <name type="scientific">viral metagenome</name>
    <dbReference type="NCBI Taxonomy" id="1070528"/>
    <lineage>
        <taxon>unclassified sequences</taxon>
        <taxon>metagenomes</taxon>
        <taxon>organismal metagenomes</taxon>
    </lineage>
</organism>
<accession>A0A6C0ICE9</accession>
<dbReference type="EMBL" id="MN740152">
    <property type="protein sequence ID" value="QHT90077.1"/>
    <property type="molecule type" value="Genomic_DNA"/>
</dbReference>